<evidence type="ECO:0000256" key="1">
    <source>
        <dbReference type="SAM" id="MobiDB-lite"/>
    </source>
</evidence>
<gene>
    <name evidence="3" type="ORF">LTR36_001919</name>
</gene>
<proteinExistence type="predicted"/>
<feature type="compositionally biased region" description="Acidic residues" evidence="1">
    <location>
        <begin position="287"/>
        <end position="306"/>
    </location>
</feature>
<feature type="compositionally biased region" description="Basic and acidic residues" evidence="1">
    <location>
        <begin position="441"/>
        <end position="453"/>
    </location>
</feature>
<feature type="compositionally biased region" description="Pro residues" evidence="1">
    <location>
        <begin position="49"/>
        <end position="71"/>
    </location>
</feature>
<accession>A0AAV9JMZ3</accession>
<evidence type="ECO:0000313" key="4">
    <source>
        <dbReference type="Proteomes" id="UP001324427"/>
    </source>
</evidence>
<feature type="compositionally biased region" description="Polar residues" evidence="1">
    <location>
        <begin position="411"/>
        <end position="429"/>
    </location>
</feature>
<evidence type="ECO:0000313" key="3">
    <source>
        <dbReference type="EMBL" id="KAK4546701.1"/>
    </source>
</evidence>
<dbReference type="EMBL" id="JAVFHQ010000014">
    <property type="protein sequence ID" value="KAK4546701.1"/>
    <property type="molecule type" value="Genomic_DNA"/>
</dbReference>
<feature type="region of interest" description="Disordered" evidence="1">
    <location>
        <begin position="336"/>
        <end position="487"/>
    </location>
</feature>
<keyword evidence="2" id="KW-0472">Membrane</keyword>
<keyword evidence="2" id="KW-1133">Transmembrane helix</keyword>
<evidence type="ECO:0000256" key="2">
    <source>
        <dbReference type="SAM" id="Phobius"/>
    </source>
</evidence>
<feature type="transmembrane region" description="Helical" evidence="2">
    <location>
        <begin position="594"/>
        <end position="613"/>
    </location>
</feature>
<dbReference type="CDD" id="cd02859">
    <property type="entry name" value="E_set_AMPKbeta_like_N"/>
    <property type="match status" value="1"/>
</dbReference>
<keyword evidence="2" id="KW-0812">Transmembrane</keyword>
<feature type="compositionally biased region" description="Polar residues" evidence="1">
    <location>
        <begin position="345"/>
        <end position="362"/>
    </location>
</feature>
<sequence>MFPKKFSNPLKSSIDTVLGTAKSTFQAPGVTVTAPASPPPPSADSTPTAPAPPTPDTTPTTPATPVPAAPIPLHPAAAAFQRPSWIGPPRPDRPVTPGITIMKQPVAVEYASPGLQPPVYVFTSLSDPQWNAVEMDSEKKDDGKYRFSKSFAAEEGEYQYKFRLGPGDWWALNESAPIVDDGAGNKNNLMVVKPAAPPQSSQPHVPTPANQPQPAANPAVQAVKATEPPMLVVDAPRAEQPPSIKMPPVITLDQPAPTPAAATLSHAPLMKHETFFPVSVDIKNETDVEPDYSYDGDDQDDEEDDGPPLLRHESFAPGSEEQTQAPLLRHESMAIGEHLDDDYSGRQSPPTGSPGSVYSSGDDSVAPEADPNDLSLERFPTDQNGIFEHIHRASTQMAEDELHDDADLLNSVYSTSGNQSTSPITSLPSVQEDDEEELDELRDYEREKAKKEAQDDDKVDPLAPALTITEPDQAYPDQEYEAPITPPMTPQEAEKLIERVIEEDPAAAAAAETIMERAFEAKQAGEDDTQGDKIIERIIEEDPAAAAAAETILKRAIEAEHAGQDDTQGEKVVAEFVQERGLIGTFADFMTHPMAWLAVAGVALAVAAGWWKLR</sequence>
<dbReference type="Gene3D" id="2.60.40.10">
    <property type="entry name" value="Immunoglobulins"/>
    <property type="match status" value="1"/>
</dbReference>
<comment type="caution">
    <text evidence="3">The sequence shown here is derived from an EMBL/GenBank/DDBJ whole genome shotgun (WGS) entry which is preliminary data.</text>
</comment>
<dbReference type="InterPro" id="IPR014756">
    <property type="entry name" value="Ig_E-set"/>
</dbReference>
<feature type="region of interest" description="Disordered" evidence="1">
    <location>
        <begin position="195"/>
        <end position="215"/>
    </location>
</feature>
<organism evidence="3 4">
    <name type="scientific">Oleoguttula mirabilis</name>
    <dbReference type="NCBI Taxonomy" id="1507867"/>
    <lineage>
        <taxon>Eukaryota</taxon>
        <taxon>Fungi</taxon>
        <taxon>Dikarya</taxon>
        <taxon>Ascomycota</taxon>
        <taxon>Pezizomycotina</taxon>
        <taxon>Dothideomycetes</taxon>
        <taxon>Dothideomycetidae</taxon>
        <taxon>Mycosphaerellales</taxon>
        <taxon>Teratosphaeriaceae</taxon>
        <taxon>Oleoguttula</taxon>
    </lineage>
</organism>
<feature type="compositionally biased region" description="Acidic residues" evidence="1">
    <location>
        <begin position="431"/>
        <end position="440"/>
    </location>
</feature>
<keyword evidence="4" id="KW-1185">Reference proteome</keyword>
<dbReference type="Proteomes" id="UP001324427">
    <property type="component" value="Unassembled WGS sequence"/>
</dbReference>
<name>A0AAV9JMZ3_9PEZI</name>
<protein>
    <recommendedName>
        <fullName evidence="5">AMP-activated protein kinase glycogen-binding domain-containing protein</fullName>
    </recommendedName>
</protein>
<dbReference type="AlphaFoldDB" id="A0AAV9JMZ3"/>
<dbReference type="InterPro" id="IPR013783">
    <property type="entry name" value="Ig-like_fold"/>
</dbReference>
<dbReference type="SUPFAM" id="SSF81296">
    <property type="entry name" value="E set domains"/>
    <property type="match status" value="1"/>
</dbReference>
<reference evidence="3 4" key="1">
    <citation type="submission" date="2021-11" db="EMBL/GenBank/DDBJ databases">
        <title>Black yeast isolated from Biological Soil Crust.</title>
        <authorList>
            <person name="Kurbessoian T."/>
        </authorList>
    </citation>
    <scope>NUCLEOTIDE SEQUENCE [LARGE SCALE GENOMIC DNA]</scope>
    <source>
        <strain evidence="3 4">CCFEE 5522</strain>
    </source>
</reference>
<feature type="region of interest" description="Disordered" evidence="1">
    <location>
        <begin position="281"/>
        <end position="323"/>
    </location>
</feature>
<evidence type="ECO:0008006" key="5">
    <source>
        <dbReference type="Google" id="ProtNLM"/>
    </source>
</evidence>
<feature type="region of interest" description="Disordered" evidence="1">
    <location>
        <begin position="29"/>
        <end position="71"/>
    </location>
</feature>